<sequence>MLGGIRSSGVKNKSIASIKESLSSLGIGNGEKDSISALEASELNSSGRRGDELSYNNSGRDEFHSHDDNQFHQFPVELI</sequence>
<evidence type="ECO:0000256" key="1">
    <source>
        <dbReference type="SAM" id="MobiDB-lite"/>
    </source>
</evidence>
<feature type="compositionally biased region" description="Basic and acidic residues" evidence="1">
    <location>
        <begin position="59"/>
        <end position="70"/>
    </location>
</feature>
<dbReference type="EMBL" id="BKCJ011798335">
    <property type="protein sequence ID" value="GFD53775.1"/>
    <property type="molecule type" value="Genomic_DNA"/>
</dbReference>
<comment type="caution">
    <text evidence="2">The sequence shown here is derived from an EMBL/GenBank/DDBJ whole genome shotgun (WGS) entry which is preliminary data.</text>
</comment>
<protein>
    <submittedName>
        <fullName evidence="2">Uncharacterized protein</fullName>
    </submittedName>
</protein>
<reference evidence="2" key="1">
    <citation type="journal article" date="2019" name="Sci. Rep.">
        <title>Draft genome of Tanacetum cinerariifolium, the natural source of mosquito coil.</title>
        <authorList>
            <person name="Yamashiro T."/>
            <person name="Shiraishi A."/>
            <person name="Satake H."/>
            <person name="Nakayama K."/>
        </authorList>
    </citation>
    <scope>NUCLEOTIDE SEQUENCE</scope>
</reference>
<name>A0A699X1Y0_TANCI</name>
<proteinExistence type="predicted"/>
<organism evidence="2">
    <name type="scientific">Tanacetum cinerariifolium</name>
    <name type="common">Dalmatian daisy</name>
    <name type="synonym">Chrysanthemum cinerariifolium</name>
    <dbReference type="NCBI Taxonomy" id="118510"/>
    <lineage>
        <taxon>Eukaryota</taxon>
        <taxon>Viridiplantae</taxon>
        <taxon>Streptophyta</taxon>
        <taxon>Embryophyta</taxon>
        <taxon>Tracheophyta</taxon>
        <taxon>Spermatophyta</taxon>
        <taxon>Magnoliopsida</taxon>
        <taxon>eudicotyledons</taxon>
        <taxon>Gunneridae</taxon>
        <taxon>Pentapetalae</taxon>
        <taxon>asterids</taxon>
        <taxon>campanulids</taxon>
        <taxon>Asterales</taxon>
        <taxon>Asteraceae</taxon>
        <taxon>Asteroideae</taxon>
        <taxon>Anthemideae</taxon>
        <taxon>Anthemidinae</taxon>
        <taxon>Tanacetum</taxon>
    </lineage>
</organism>
<gene>
    <name evidence="2" type="ORF">Tci_925744</name>
</gene>
<accession>A0A699X1Y0</accession>
<evidence type="ECO:0000313" key="2">
    <source>
        <dbReference type="EMBL" id="GFD53775.1"/>
    </source>
</evidence>
<dbReference type="AlphaFoldDB" id="A0A699X1Y0"/>
<feature type="region of interest" description="Disordered" evidence="1">
    <location>
        <begin position="38"/>
        <end position="71"/>
    </location>
</feature>